<dbReference type="EMBL" id="JQFK01000003">
    <property type="protein sequence ID" value="KGK40243.1"/>
    <property type="molecule type" value="Genomic_DNA"/>
</dbReference>
<dbReference type="InterPro" id="IPR003337">
    <property type="entry name" value="Trehalose_PPase"/>
</dbReference>
<reference evidence="4" key="1">
    <citation type="journal article" date="2014" name="Microb. Cell Fact.">
        <title>Exploiting Issatchenkia orientalis SD108 for succinic acid production.</title>
        <authorList>
            <person name="Xiao H."/>
            <person name="Shao Z."/>
            <person name="Jiang Y."/>
            <person name="Dole S."/>
            <person name="Zhao H."/>
        </authorList>
    </citation>
    <scope>NUCLEOTIDE SEQUENCE [LARGE SCALE GENOMIC DNA]</scope>
    <source>
        <strain evidence="4">SD108</strain>
    </source>
</reference>
<dbReference type="VEuPathDB" id="FungiDB:C5L36_0C09040"/>
<dbReference type="InterPro" id="IPR006379">
    <property type="entry name" value="HAD-SF_hydro_IIB"/>
</dbReference>
<dbReference type="GO" id="GO:0010508">
    <property type="term" value="P:positive regulation of autophagy"/>
    <property type="evidence" value="ECO:0007669"/>
    <property type="project" value="EnsemblFungi"/>
</dbReference>
<dbReference type="eggNOG" id="KOG1050">
    <property type="taxonomic scope" value="Eukaryota"/>
</dbReference>
<dbReference type="GO" id="GO:0005829">
    <property type="term" value="C:cytosol"/>
    <property type="evidence" value="ECO:0007669"/>
    <property type="project" value="TreeGrafter"/>
</dbReference>
<dbReference type="Pfam" id="PF00982">
    <property type="entry name" value="Glyco_transf_20"/>
    <property type="match status" value="1"/>
</dbReference>
<dbReference type="InterPro" id="IPR036412">
    <property type="entry name" value="HAD-like_sf"/>
</dbReference>
<dbReference type="GO" id="GO:0005992">
    <property type="term" value="P:trehalose biosynthetic process"/>
    <property type="evidence" value="ECO:0007669"/>
    <property type="project" value="EnsemblFungi"/>
</dbReference>
<name>A0A099P5B1_PICKU</name>
<comment type="similarity">
    <text evidence="2">In the C-terminal section; belongs to the trehalose phosphatase family.</text>
</comment>
<dbReference type="GO" id="GO:0004805">
    <property type="term" value="F:trehalose-phosphatase activity"/>
    <property type="evidence" value="ECO:0007669"/>
    <property type="project" value="EnsemblFungi"/>
</dbReference>
<dbReference type="Proteomes" id="UP000029867">
    <property type="component" value="Unassembled WGS sequence"/>
</dbReference>
<dbReference type="CDD" id="cd03788">
    <property type="entry name" value="GT20_TPS"/>
    <property type="match status" value="1"/>
</dbReference>
<dbReference type="Pfam" id="PF02358">
    <property type="entry name" value="Trehalose_PPase"/>
    <property type="match status" value="1"/>
</dbReference>
<comment type="caution">
    <text evidence="3">The sequence shown here is derived from an EMBL/GenBank/DDBJ whole genome shotgun (WGS) entry which is preliminary data.</text>
</comment>
<dbReference type="Gene3D" id="3.40.50.1000">
    <property type="entry name" value="HAD superfamily/HAD-like"/>
    <property type="match status" value="1"/>
</dbReference>
<evidence type="ECO:0000313" key="3">
    <source>
        <dbReference type="EMBL" id="KGK40243.1"/>
    </source>
</evidence>
<dbReference type="NCBIfam" id="TIGR00685">
    <property type="entry name" value="T6PP"/>
    <property type="match status" value="1"/>
</dbReference>
<dbReference type="GO" id="GO:0034605">
    <property type="term" value="P:cellular response to heat"/>
    <property type="evidence" value="ECO:0007669"/>
    <property type="project" value="TreeGrafter"/>
</dbReference>
<dbReference type="GO" id="GO:0005946">
    <property type="term" value="C:alpha,alpha-trehalose-phosphate synthase complex (UDP-forming)"/>
    <property type="evidence" value="ECO:0007669"/>
    <property type="project" value="EnsemblFungi"/>
</dbReference>
<dbReference type="SUPFAM" id="SSF53756">
    <property type="entry name" value="UDP-Glycosyltransferase/glycogen phosphorylase"/>
    <property type="match status" value="1"/>
</dbReference>
<dbReference type="InterPro" id="IPR023214">
    <property type="entry name" value="HAD_sf"/>
</dbReference>
<dbReference type="Gene3D" id="3.30.70.1020">
    <property type="entry name" value="Trehalose-6-phosphate phosphatase related protein, domain 2"/>
    <property type="match status" value="1"/>
</dbReference>
<accession>A0A099P5B1</accession>
<dbReference type="HOGENOM" id="CLU_002351_3_0_1"/>
<evidence type="ECO:0000313" key="4">
    <source>
        <dbReference type="Proteomes" id="UP000029867"/>
    </source>
</evidence>
<dbReference type="NCBIfam" id="TIGR01484">
    <property type="entry name" value="HAD-SF-IIB"/>
    <property type="match status" value="1"/>
</dbReference>
<dbReference type="CDD" id="cd01627">
    <property type="entry name" value="HAD_TPP"/>
    <property type="match status" value="1"/>
</dbReference>
<gene>
    <name evidence="3" type="ORF">JL09_g569</name>
</gene>
<dbReference type="PANTHER" id="PTHR10788:SF123">
    <property type="entry name" value="TREHALOSE-PHOSPHATASE"/>
    <property type="match status" value="1"/>
</dbReference>
<evidence type="ECO:0000256" key="1">
    <source>
        <dbReference type="ARBA" id="ARBA00005409"/>
    </source>
</evidence>
<dbReference type="FunFam" id="3.40.50.2000:FF:000036">
    <property type="entry name" value="Alpha,alpha-trehalose-phosphate synthase subunit Tps2"/>
    <property type="match status" value="1"/>
</dbReference>
<dbReference type="InterPro" id="IPR001830">
    <property type="entry name" value="Glyco_trans_20"/>
</dbReference>
<dbReference type="GO" id="GO:0006995">
    <property type="term" value="P:cellular response to nitrogen starvation"/>
    <property type="evidence" value="ECO:0007669"/>
    <property type="project" value="EnsemblFungi"/>
</dbReference>
<dbReference type="PANTHER" id="PTHR10788">
    <property type="entry name" value="TREHALOSE-6-PHOSPHATE SYNTHASE"/>
    <property type="match status" value="1"/>
</dbReference>
<dbReference type="Gene3D" id="3.40.50.2000">
    <property type="entry name" value="Glycogen Phosphorylase B"/>
    <property type="match status" value="2"/>
</dbReference>
<proteinExistence type="inferred from homology"/>
<sequence>MTQGKPLDQWINPKDFPKDLKLSGRIINCMTQLPVEINKSVNGEWKVTHLRGSSALYASNQSLYDETEWETHLVGWTGEIKSSTTINMEVDQLGQPRHQETINSDPLYLSQNDKDIVTSMIRDKNQNQNIHPVWLLRKDQDKWRKYAENVVWPAFHYMMTEPDDGKAESIWWHDYVKFNEAYAARVKAIAKPGDIIWIHDYYLLLLPQILRMELNDVYICHFLHIPFPSSEYFRCLSKRKILIDGMLGANQLGFQSYSFARHFISCCSRVNGYETTPTTVTVHSSTTNVVTLPLGIDIKNLERDAFTTQVEQKVQKLKELNQNRKIIIGRDRLDSVRGVVQKLQAFELFLDIFPEWRDKVVLIQVSYTPFYHSSKLEKKVNEIISNINRKYSSLNYSPVLHYNMRIAKDEYLALLRVADLCLITSVRDGMNTTALEYIVCQKMKCSPLILSEFSGTTAVLQESIQVNPWDGVGVANAINESLILSVERKTSIENKLYNDVIHNSNQNWTCKVISNLLNFMGTQSSSKGTPYLNKPLLLKNYKESQRRLFLFDYDGTLTPIVRDPNAAIPSARLFAIFEGLVQDPKNEVWIISGRDQKFLEKWIGSKYPQIGLSAEHGCFMKKARAKEWINLAESFDMSWQQVVDAIFTKYTERTPGSSIERKKVALTWHYRKSDPTLGQFQAEKCKEELIEKLKNSDYDVEVMSGKANLEVRPRFVNKGEIVNRLVKCSDPVKQTLKSRDQLPDFALCLGDDTTDEDMFRAMNKIEAEWTKDGVSTNMFNNYGFYPVTVGPANKVTVAKAYLSDPNQVMDTLGLLLGKVSLFDTAGTVELDDRGHVINSESAAISKQNQVEYERVLMERAKSNASVVSLATLTES</sequence>
<evidence type="ECO:0000256" key="2">
    <source>
        <dbReference type="ARBA" id="ARBA00006330"/>
    </source>
</evidence>
<dbReference type="AlphaFoldDB" id="A0A099P5B1"/>
<comment type="similarity">
    <text evidence="1">In the N-terminal section; belongs to the glycosyltransferase 20 family.</text>
</comment>
<dbReference type="SUPFAM" id="SSF56784">
    <property type="entry name" value="HAD-like"/>
    <property type="match status" value="1"/>
</dbReference>
<dbReference type="GO" id="GO:0003825">
    <property type="term" value="F:alpha,alpha-trehalose-phosphate synthase (UDP-forming) activity"/>
    <property type="evidence" value="ECO:0007669"/>
    <property type="project" value="TreeGrafter"/>
</dbReference>
<organism evidence="3 4">
    <name type="scientific">Pichia kudriavzevii</name>
    <name type="common">Yeast</name>
    <name type="synonym">Issatchenkia orientalis</name>
    <dbReference type="NCBI Taxonomy" id="4909"/>
    <lineage>
        <taxon>Eukaryota</taxon>
        <taxon>Fungi</taxon>
        <taxon>Dikarya</taxon>
        <taxon>Ascomycota</taxon>
        <taxon>Saccharomycotina</taxon>
        <taxon>Pichiomycetes</taxon>
        <taxon>Pichiales</taxon>
        <taxon>Pichiaceae</taxon>
        <taxon>Pichia</taxon>
    </lineage>
</organism>
<dbReference type="GO" id="GO:0031505">
    <property type="term" value="P:fungal-type cell wall organization"/>
    <property type="evidence" value="ECO:0007669"/>
    <property type="project" value="TreeGrafter"/>
</dbReference>
<protein>
    <submittedName>
        <fullName evidence="3">Uncharacterized protein</fullName>
    </submittedName>
</protein>